<dbReference type="EMBL" id="JAFBMS010000025">
    <property type="protein sequence ID" value="KAG9342921.1"/>
    <property type="molecule type" value="Genomic_DNA"/>
</dbReference>
<reference evidence="1" key="1">
    <citation type="thesis" date="2021" institute="BYU ScholarsArchive" country="Provo, UT, USA">
        <title>Applications of and Algorithms for Genome Assembly and Genomic Analyses with an Emphasis on Marine Teleosts.</title>
        <authorList>
            <person name="Pickett B.D."/>
        </authorList>
    </citation>
    <scope>NUCLEOTIDE SEQUENCE</scope>
    <source>
        <strain evidence="1">HI-2016</strain>
    </source>
</reference>
<dbReference type="AlphaFoldDB" id="A0A8T2NUY0"/>
<accession>A0A8T2NUY0</accession>
<keyword evidence="2" id="KW-1185">Reference proteome</keyword>
<name>A0A8T2NUY0_9TELE</name>
<dbReference type="Proteomes" id="UP000824540">
    <property type="component" value="Unassembled WGS sequence"/>
</dbReference>
<evidence type="ECO:0000313" key="2">
    <source>
        <dbReference type="Proteomes" id="UP000824540"/>
    </source>
</evidence>
<comment type="caution">
    <text evidence="1">The sequence shown here is derived from an EMBL/GenBank/DDBJ whole genome shotgun (WGS) entry which is preliminary data.</text>
</comment>
<sequence length="67" mass="7551">MEILLPRSSAPHPKDAITGKDLYKLTSLLRISGLQSCQRQPNFSLTEGSQRYLKFGIDVWAEVWDSG</sequence>
<proteinExistence type="predicted"/>
<evidence type="ECO:0000313" key="1">
    <source>
        <dbReference type="EMBL" id="KAG9342921.1"/>
    </source>
</evidence>
<protein>
    <submittedName>
        <fullName evidence="1">Uncharacterized protein</fullName>
    </submittedName>
</protein>
<gene>
    <name evidence="1" type="ORF">JZ751_015137</name>
</gene>
<organism evidence="1 2">
    <name type="scientific">Albula glossodonta</name>
    <name type="common">roundjaw bonefish</name>
    <dbReference type="NCBI Taxonomy" id="121402"/>
    <lineage>
        <taxon>Eukaryota</taxon>
        <taxon>Metazoa</taxon>
        <taxon>Chordata</taxon>
        <taxon>Craniata</taxon>
        <taxon>Vertebrata</taxon>
        <taxon>Euteleostomi</taxon>
        <taxon>Actinopterygii</taxon>
        <taxon>Neopterygii</taxon>
        <taxon>Teleostei</taxon>
        <taxon>Albuliformes</taxon>
        <taxon>Albulidae</taxon>
        <taxon>Albula</taxon>
    </lineage>
</organism>